<name>A0A1E8FIH4_9ALTE</name>
<comment type="caution">
    <text evidence="8">The sequence shown here is derived from an EMBL/GenBank/DDBJ whole genome shotgun (WGS) entry which is preliminary data.</text>
</comment>
<feature type="transmembrane region" description="Helical" evidence="5">
    <location>
        <begin position="257"/>
        <end position="276"/>
    </location>
</feature>
<protein>
    <recommendedName>
        <fullName evidence="7">EamA domain-containing protein</fullName>
    </recommendedName>
</protein>
<feature type="chain" id="PRO_5009214252" description="EamA domain-containing protein" evidence="6">
    <location>
        <begin position="19"/>
        <end position="281"/>
    </location>
</feature>
<feature type="transmembrane region" description="Helical" evidence="5">
    <location>
        <begin position="142"/>
        <end position="161"/>
    </location>
</feature>
<keyword evidence="4 5" id="KW-0472">Membrane</keyword>
<evidence type="ECO:0000259" key="7">
    <source>
        <dbReference type="Pfam" id="PF00892"/>
    </source>
</evidence>
<evidence type="ECO:0000256" key="4">
    <source>
        <dbReference type="ARBA" id="ARBA00023136"/>
    </source>
</evidence>
<evidence type="ECO:0000256" key="3">
    <source>
        <dbReference type="ARBA" id="ARBA00022989"/>
    </source>
</evidence>
<feature type="domain" description="EamA" evidence="7">
    <location>
        <begin position="145"/>
        <end position="274"/>
    </location>
</feature>
<evidence type="ECO:0000313" key="8">
    <source>
        <dbReference type="EMBL" id="OFI35273.1"/>
    </source>
</evidence>
<dbReference type="GO" id="GO:0016020">
    <property type="term" value="C:membrane"/>
    <property type="evidence" value="ECO:0007669"/>
    <property type="project" value="UniProtKB-SubCell"/>
</dbReference>
<dbReference type="STRING" id="1856405.BFC17_17220"/>
<feature type="transmembrane region" description="Helical" evidence="5">
    <location>
        <begin position="117"/>
        <end position="136"/>
    </location>
</feature>
<sequence length="281" mass="29609">MALIKLVFLAALAMTAFAANSLLCRMALVETDITPAAFTFWRLASGAVILMLLVVMRNHKPLQEGNAISALALFIYAAGFSFAYISMTAGAGALLLFGAVQITMISWGLLKGERMSALQWGGFLLALVGLILLLLPNAAVPQLSSALLMITAGIAWGVYSLRGKGAKLPIEATAGNFIRATPMAVVLLAFFWPDNTLQWDGIAYAVASGAIASGMGYALWYSILPHIAAIKAATLQLSVPVLAVIAGWLLLNEAITLRIALSSGLVLGGVALVIWIKQHKA</sequence>
<gene>
    <name evidence="8" type="ORF">BFC17_17220</name>
</gene>
<dbReference type="PANTHER" id="PTHR32322">
    <property type="entry name" value="INNER MEMBRANE TRANSPORTER"/>
    <property type="match status" value="1"/>
</dbReference>
<keyword evidence="6" id="KW-0732">Signal</keyword>
<keyword evidence="3 5" id="KW-1133">Transmembrane helix</keyword>
<dbReference type="InterPro" id="IPR037185">
    <property type="entry name" value="EmrE-like"/>
</dbReference>
<dbReference type="Pfam" id="PF00892">
    <property type="entry name" value="EamA"/>
    <property type="match status" value="2"/>
</dbReference>
<dbReference type="RefSeq" id="WP_070176192.1">
    <property type="nucleotide sequence ID" value="NZ_BMJR01000001.1"/>
</dbReference>
<dbReference type="OrthoDB" id="321830at2"/>
<dbReference type="SUPFAM" id="SSF103481">
    <property type="entry name" value="Multidrug resistance efflux transporter EmrE"/>
    <property type="match status" value="2"/>
</dbReference>
<dbReference type="AlphaFoldDB" id="A0A1E8FIH4"/>
<accession>A0A1E8FIH4</accession>
<dbReference type="PANTHER" id="PTHR32322:SF9">
    <property type="entry name" value="AMINO-ACID METABOLITE EFFLUX PUMP-RELATED"/>
    <property type="match status" value="1"/>
</dbReference>
<evidence type="ECO:0000256" key="2">
    <source>
        <dbReference type="ARBA" id="ARBA00022692"/>
    </source>
</evidence>
<feature type="transmembrane region" description="Helical" evidence="5">
    <location>
        <begin position="67"/>
        <end position="85"/>
    </location>
</feature>
<dbReference type="EMBL" id="MJIC01000010">
    <property type="protein sequence ID" value="OFI35273.1"/>
    <property type="molecule type" value="Genomic_DNA"/>
</dbReference>
<keyword evidence="9" id="KW-1185">Reference proteome</keyword>
<feature type="signal peptide" evidence="6">
    <location>
        <begin position="1"/>
        <end position="18"/>
    </location>
</feature>
<comment type="subcellular location">
    <subcellularLocation>
        <location evidence="1">Membrane</location>
        <topology evidence="1">Multi-pass membrane protein</topology>
    </subcellularLocation>
</comment>
<feature type="transmembrane region" description="Helical" evidence="5">
    <location>
        <begin position="202"/>
        <end position="220"/>
    </location>
</feature>
<dbReference type="InterPro" id="IPR000620">
    <property type="entry name" value="EamA_dom"/>
</dbReference>
<evidence type="ECO:0000256" key="1">
    <source>
        <dbReference type="ARBA" id="ARBA00004141"/>
    </source>
</evidence>
<feature type="transmembrane region" description="Helical" evidence="5">
    <location>
        <begin position="232"/>
        <end position="251"/>
    </location>
</feature>
<feature type="transmembrane region" description="Helical" evidence="5">
    <location>
        <begin position="91"/>
        <end position="110"/>
    </location>
</feature>
<organism evidence="8 9">
    <name type="scientific">Alteromonas lipolytica</name>
    <dbReference type="NCBI Taxonomy" id="1856405"/>
    <lineage>
        <taxon>Bacteria</taxon>
        <taxon>Pseudomonadati</taxon>
        <taxon>Pseudomonadota</taxon>
        <taxon>Gammaproteobacteria</taxon>
        <taxon>Alteromonadales</taxon>
        <taxon>Alteromonadaceae</taxon>
        <taxon>Alteromonas/Salinimonas group</taxon>
        <taxon>Alteromonas</taxon>
    </lineage>
</organism>
<proteinExistence type="predicted"/>
<evidence type="ECO:0000256" key="6">
    <source>
        <dbReference type="SAM" id="SignalP"/>
    </source>
</evidence>
<evidence type="ECO:0000313" key="9">
    <source>
        <dbReference type="Proteomes" id="UP000176037"/>
    </source>
</evidence>
<keyword evidence="2 5" id="KW-0812">Transmembrane</keyword>
<feature type="transmembrane region" description="Helical" evidence="5">
    <location>
        <begin position="173"/>
        <end position="190"/>
    </location>
</feature>
<dbReference type="Proteomes" id="UP000176037">
    <property type="component" value="Unassembled WGS sequence"/>
</dbReference>
<dbReference type="InterPro" id="IPR050638">
    <property type="entry name" value="AA-Vitamin_Transporters"/>
</dbReference>
<feature type="domain" description="EamA" evidence="7">
    <location>
        <begin position="7"/>
        <end position="134"/>
    </location>
</feature>
<feature type="transmembrane region" description="Helical" evidence="5">
    <location>
        <begin position="37"/>
        <end position="55"/>
    </location>
</feature>
<evidence type="ECO:0000256" key="5">
    <source>
        <dbReference type="SAM" id="Phobius"/>
    </source>
</evidence>
<reference evidence="8 9" key="1">
    <citation type="submission" date="2016-09" db="EMBL/GenBank/DDBJ databases">
        <title>Alteromonas lipolytica, a new species isolated from sea water.</title>
        <authorList>
            <person name="Wu Y.-H."/>
            <person name="Cheng H."/>
            <person name="Xu X.-W."/>
        </authorList>
    </citation>
    <scope>NUCLEOTIDE SEQUENCE [LARGE SCALE GENOMIC DNA]</scope>
    <source>
        <strain evidence="8 9">JW12</strain>
    </source>
</reference>